<keyword evidence="2" id="KW-0805">Transcription regulation</keyword>
<dbReference type="PROSITE" id="PS50943">
    <property type="entry name" value="HTH_CROC1"/>
    <property type="match status" value="1"/>
</dbReference>
<evidence type="ECO:0000259" key="5">
    <source>
        <dbReference type="PROSITE" id="PS50943"/>
    </source>
</evidence>
<organism evidence="6 7">
    <name type="scientific">Lactiplantibacillus songbeiensis</name>
    <dbReference type="NCBI Taxonomy" id="2559920"/>
    <lineage>
        <taxon>Bacteria</taxon>
        <taxon>Bacillati</taxon>
        <taxon>Bacillota</taxon>
        <taxon>Bacilli</taxon>
        <taxon>Lactobacillales</taxon>
        <taxon>Lactobacillaceae</taxon>
        <taxon>Lactiplantibacillus</taxon>
    </lineage>
</organism>
<dbReference type="PANTHER" id="PTHR34294">
    <property type="entry name" value="TRANSCRIPTIONAL REGULATOR-RELATED"/>
    <property type="match status" value="1"/>
</dbReference>
<dbReference type="SUPFAM" id="SSF100950">
    <property type="entry name" value="NagB/RpiA/CoA transferase-like"/>
    <property type="match status" value="1"/>
</dbReference>
<dbReference type="InterPro" id="IPR051054">
    <property type="entry name" value="SorC_transcr_regulators"/>
</dbReference>
<evidence type="ECO:0000256" key="4">
    <source>
        <dbReference type="ARBA" id="ARBA00023163"/>
    </source>
</evidence>
<gene>
    <name evidence="6" type="ORF">ACFQ5L_06920</name>
</gene>
<evidence type="ECO:0000313" key="6">
    <source>
        <dbReference type="EMBL" id="MFD1420682.1"/>
    </source>
</evidence>
<feature type="domain" description="HTH cro/C1-type" evidence="5">
    <location>
        <begin position="21"/>
        <end position="43"/>
    </location>
</feature>
<protein>
    <submittedName>
        <fullName evidence="6">Sugar-binding transcriptional regulator</fullName>
    </submittedName>
</protein>
<reference evidence="7" key="1">
    <citation type="journal article" date="2019" name="Int. J. Syst. Evol. Microbiol.">
        <title>The Global Catalogue of Microorganisms (GCM) 10K type strain sequencing project: providing services to taxonomists for standard genome sequencing and annotation.</title>
        <authorList>
            <consortium name="The Broad Institute Genomics Platform"/>
            <consortium name="The Broad Institute Genome Sequencing Center for Infectious Disease"/>
            <person name="Wu L."/>
            <person name="Ma J."/>
        </authorList>
    </citation>
    <scope>NUCLEOTIDE SEQUENCE [LARGE SCALE GENOMIC DNA]</scope>
    <source>
        <strain evidence="7">CCM 8931</strain>
    </source>
</reference>
<dbReference type="InterPro" id="IPR037171">
    <property type="entry name" value="NagB/RpiA_transferase-like"/>
</dbReference>
<dbReference type="EMBL" id="JBHTOJ010000015">
    <property type="protein sequence ID" value="MFD1420682.1"/>
    <property type="molecule type" value="Genomic_DNA"/>
</dbReference>
<evidence type="ECO:0000256" key="2">
    <source>
        <dbReference type="ARBA" id="ARBA00023015"/>
    </source>
</evidence>
<dbReference type="RefSeq" id="WP_137635141.1">
    <property type="nucleotide sequence ID" value="NZ_BJDL01000018.1"/>
</dbReference>
<keyword evidence="4" id="KW-0804">Transcription</keyword>
<sequence>MTKNELTNHDQLLRAAILYYEQNMTQEQVAKSIGVSRPVVSKLLQRARDNHLVEFFVKDPDKQNCELELEIQKKYNLNSVKVVSTRFNRTSSSVLSQAGFLTAQYLRSIINNVSSIGIGWGNAISYFVAESEYITAGKLTVVPLVGGLGLLNLDIHANHLVAELASKLDARYSTFYAPVIADSEESAGELRKSSLVSSALDAAKNVDVAFIGVGNDVETSTWRKLDYITESETQELTDAGAIGDVVADFFDDKGCTVHTDFSNRLIGITIDDLKDIKNVVVTAVGEKKAKGIKVLLENHVINTLIIDRDIAEKVV</sequence>
<comment type="caution">
    <text evidence="6">The sequence shown here is derived from an EMBL/GenBank/DDBJ whole genome shotgun (WGS) entry which is preliminary data.</text>
</comment>
<dbReference type="Gene3D" id="1.10.10.10">
    <property type="entry name" value="Winged helix-like DNA-binding domain superfamily/Winged helix DNA-binding domain"/>
    <property type="match status" value="1"/>
</dbReference>
<keyword evidence="7" id="KW-1185">Reference proteome</keyword>
<accession>A0ABW4C1X4</accession>
<dbReference type="InterPro" id="IPR036388">
    <property type="entry name" value="WH-like_DNA-bd_sf"/>
</dbReference>
<dbReference type="Proteomes" id="UP001597188">
    <property type="component" value="Unassembled WGS sequence"/>
</dbReference>
<comment type="similarity">
    <text evidence="1">Belongs to the SorC transcriptional regulatory family.</text>
</comment>
<name>A0ABW4C1X4_9LACO</name>
<keyword evidence="3" id="KW-0238">DNA-binding</keyword>
<dbReference type="Pfam" id="PF04198">
    <property type="entry name" value="Sugar-bind"/>
    <property type="match status" value="1"/>
</dbReference>
<dbReference type="Gene3D" id="3.40.50.1360">
    <property type="match status" value="1"/>
</dbReference>
<evidence type="ECO:0000256" key="3">
    <source>
        <dbReference type="ARBA" id="ARBA00023125"/>
    </source>
</evidence>
<dbReference type="InterPro" id="IPR001387">
    <property type="entry name" value="Cro/C1-type_HTH"/>
</dbReference>
<evidence type="ECO:0000256" key="1">
    <source>
        <dbReference type="ARBA" id="ARBA00010466"/>
    </source>
</evidence>
<proteinExistence type="inferred from homology"/>
<dbReference type="InterPro" id="IPR007324">
    <property type="entry name" value="Sugar-bd_dom_put"/>
</dbReference>
<evidence type="ECO:0000313" key="7">
    <source>
        <dbReference type="Proteomes" id="UP001597188"/>
    </source>
</evidence>